<feature type="region of interest" description="Disordered" evidence="1">
    <location>
        <begin position="435"/>
        <end position="456"/>
    </location>
</feature>
<gene>
    <name evidence="2" type="ORF">Pan54_28710</name>
</gene>
<evidence type="ECO:0000313" key="2">
    <source>
        <dbReference type="EMBL" id="TWT62131.1"/>
    </source>
</evidence>
<dbReference type="AlphaFoldDB" id="A0A5C5XIF2"/>
<protein>
    <submittedName>
        <fullName evidence="2">Dienelactone hydrolase family protein</fullName>
    </submittedName>
</protein>
<dbReference type="EMBL" id="SJPG01000001">
    <property type="protein sequence ID" value="TWT62131.1"/>
    <property type="molecule type" value="Genomic_DNA"/>
</dbReference>
<sequence length="811" mass="91724">MTQHEMFSADDERPPMNRVAVLMRSLVLITLHCSLIANLCQADEPSWTGQPLEWEGDLASRMIDGIDQFLLRKTEESILERSVYWLHDTNSVEAYNESLQENRDRLKKILGLRDERIRLSASEWKDNFERSNKIATGDGYTIHAVTWPVLADPDPNRKSTVSVTAAGLLLVPKSRPIANVIAIPDADQTPEQLAGLVEGIDRDSQYARRLAEAGCNVLVPVLINRELKARNGRAVMTNREFVHRSAYELGRHIIGYELQKILAGVDYFETVSNEHQLELKTGVIGYGEGGMLALFAGALDTRIDSTAVLGFFGPREQMWSEPVDRNVFGFLKGYGAAEVAAMVLPRQLIINESTPPDVQLKSEGGGAPGSILPLETTSIKMEVDRISELVDKLPEASKNLLHFPQPKIKSTLVSDNALTELLLHLDPSYRVRNGAKSNTDTLLPPESPTVPNGDSPKAIRNLPNLIARQQQQLEELDRHNQLLLRESPFVRQEFMKKLNSSSLDTFQKSVDNYRSLFRQEVIGELDDKRLPLNPRTRLTYGSELWTGYEVVLDVFPDVFAYGVLLVPKDLKDYEKRPVVVCQHGLEGRPTDTFLENHRAYANYAAELADQGFVVFAPQNPYIFKDRFRTLQRKANPLGKTLFSIIVPQHEAITEWLASLPFVDEKRIGFYGLSYGGKSAMRIPALVDRYCLSICSADFNEWVLKNASTRHKESYVWTGEYEIFEFDLGSTFNYAEMATLIAPRPFMVERGHFDGVAADEWVGYEFAKVRHLYQAKLGIGDRCELEWFVGPHKINGQGTFDFLHKHLDWPER</sequence>
<name>A0A5C5XIF2_9PLAN</name>
<proteinExistence type="predicted"/>
<dbReference type="InterPro" id="IPR029058">
    <property type="entry name" value="AB_hydrolase_fold"/>
</dbReference>
<dbReference type="Proteomes" id="UP000316095">
    <property type="component" value="Unassembled WGS sequence"/>
</dbReference>
<comment type="caution">
    <text evidence="2">The sequence shown here is derived from an EMBL/GenBank/DDBJ whole genome shotgun (WGS) entry which is preliminary data.</text>
</comment>
<keyword evidence="3" id="KW-1185">Reference proteome</keyword>
<evidence type="ECO:0000256" key="1">
    <source>
        <dbReference type="SAM" id="MobiDB-lite"/>
    </source>
</evidence>
<dbReference type="PANTHER" id="PTHR22946">
    <property type="entry name" value="DIENELACTONE HYDROLASE DOMAIN-CONTAINING PROTEIN-RELATED"/>
    <property type="match status" value="1"/>
</dbReference>
<accession>A0A5C5XIF2</accession>
<dbReference type="OrthoDB" id="8183145at2"/>
<organism evidence="2 3">
    <name type="scientific">Rubinisphaera italica</name>
    <dbReference type="NCBI Taxonomy" id="2527969"/>
    <lineage>
        <taxon>Bacteria</taxon>
        <taxon>Pseudomonadati</taxon>
        <taxon>Planctomycetota</taxon>
        <taxon>Planctomycetia</taxon>
        <taxon>Planctomycetales</taxon>
        <taxon>Planctomycetaceae</taxon>
        <taxon>Rubinisphaera</taxon>
    </lineage>
</organism>
<dbReference type="Gene3D" id="3.40.50.1820">
    <property type="entry name" value="alpha/beta hydrolase"/>
    <property type="match status" value="2"/>
</dbReference>
<evidence type="ECO:0000313" key="3">
    <source>
        <dbReference type="Proteomes" id="UP000316095"/>
    </source>
</evidence>
<reference evidence="2 3" key="1">
    <citation type="submission" date="2019-02" db="EMBL/GenBank/DDBJ databases">
        <title>Deep-cultivation of Planctomycetes and their phenomic and genomic characterization uncovers novel biology.</title>
        <authorList>
            <person name="Wiegand S."/>
            <person name="Jogler M."/>
            <person name="Boedeker C."/>
            <person name="Pinto D."/>
            <person name="Vollmers J."/>
            <person name="Rivas-Marin E."/>
            <person name="Kohn T."/>
            <person name="Peeters S.H."/>
            <person name="Heuer A."/>
            <person name="Rast P."/>
            <person name="Oberbeckmann S."/>
            <person name="Bunk B."/>
            <person name="Jeske O."/>
            <person name="Meyerdierks A."/>
            <person name="Storesund J.E."/>
            <person name="Kallscheuer N."/>
            <person name="Luecker S."/>
            <person name="Lage O.M."/>
            <person name="Pohl T."/>
            <person name="Merkel B.J."/>
            <person name="Hornburger P."/>
            <person name="Mueller R.-W."/>
            <person name="Bruemmer F."/>
            <person name="Labrenz M."/>
            <person name="Spormann A.M."/>
            <person name="Op Den Camp H."/>
            <person name="Overmann J."/>
            <person name="Amann R."/>
            <person name="Jetten M.S.M."/>
            <person name="Mascher T."/>
            <person name="Medema M.H."/>
            <person name="Devos D.P."/>
            <person name="Kaster A.-K."/>
            <person name="Ovreas L."/>
            <person name="Rohde M."/>
            <person name="Galperin M.Y."/>
            <person name="Jogler C."/>
        </authorList>
    </citation>
    <scope>NUCLEOTIDE SEQUENCE [LARGE SCALE GENOMIC DNA]</scope>
    <source>
        <strain evidence="2 3">Pan54</strain>
    </source>
</reference>
<dbReference type="GO" id="GO:0016787">
    <property type="term" value="F:hydrolase activity"/>
    <property type="evidence" value="ECO:0007669"/>
    <property type="project" value="UniProtKB-KW"/>
</dbReference>
<keyword evidence="2" id="KW-0378">Hydrolase</keyword>
<dbReference type="SUPFAM" id="SSF53474">
    <property type="entry name" value="alpha/beta-Hydrolases"/>
    <property type="match status" value="1"/>
</dbReference>
<dbReference type="RefSeq" id="WP_146504023.1">
    <property type="nucleotide sequence ID" value="NZ_SJPG01000001.1"/>
</dbReference>
<dbReference type="InterPro" id="IPR050261">
    <property type="entry name" value="FrsA_esterase"/>
</dbReference>